<evidence type="ECO:0008006" key="4">
    <source>
        <dbReference type="Google" id="ProtNLM"/>
    </source>
</evidence>
<dbReference type="InterPro" id="IPR013324">
    <property type="entry name" value="RNA_pol_sigma_r3/r4-like"/>
</dbReference>
<feature type="coiled-coil region" evidence="1">
    <location>
        <begin position="42"/>
        <end position="76"/>
    </location>
</feature>
<reference evidence="2 3" key="1">
    <citation type="submission" date="2019-07" db="EMBL/GenBank/DDBJ databases">
        <title>Whole genome shotgun sequence of Enterococcus villorum NBRC 100699.</title>
        <authorList>
            <person name="Hosoyama A."/>
            <person name="Uohara A."/>
            <person name="Ohji S."/>
            <person name="Ichikawa N."/>
        </authorList>
    </citation>
    <scope>NUCLEOTIDE SEQUENCE [LARGE SCALE GENOMIC DNA]</scope>
    <source>
        <strain evidence="2 3">NBRC 100699</strain>
    </source>
</reference>
<protein>
    <recommendedName>
        <fullName evidence="4">Phage protein</fullName>
    </recommendedName>
</protein>
<dbReference type="AlphaFoldDB" id="A0A511J187"/>
<dbReference type="InterPro" id="IPR036388">
    <property type="entry name" value="WH-like_DNA-bd_sf"/>
</dbReference>
<dbReference type="RefSeq" id="WP_010752184.1">
    <property type="nucleotide sequence ID" value="NZ_BJWF01000005.1"/>
</dbReference>
<organism evidence="2 3">
    <name type="scientific">Enterococcus villorum</name>
    <dbReference type="NCBI Taxonomy" id="112904"/>
    <lineage>
        <taxon>Bacteria</taxon>
        <taxon>Bacillati</taxon>
        <taxon>Bacillota</taxon>
        <taxon>Bacilli</taxon>
        <taxon>Lactobacillales</taxon>
        <taxon>Enterococcaceae</taxon>
        <taxon>Enterococcus</taxon>
    </lineage>
</organism>
<accession>A0A511J187</accession>
<name>A0A511J187_9ENTE</name>
<sequence length="159" mass="19256">MRFQWLKDYQELDEQILYLKWNLNKSKLELNRWVYGDLADVRIEKNSRSSMLEENIQKIENEIEILEEQRQEMLAIINSFKGLDNEIIRKKYVEDCSLEIIAEEIGYSSSYVRQRHAEIRKTLSFLDEYEMNKIDRQNKLSEIDYYNKGRDEAVQISLF</sequence>
<dbReference type="Gene3D" id="1.10.10.10">
    <property type="entry name" value="Winged helix-like DNA-binding domain superfamily/Winged helix DNA-binding domain"/>
    <property type="match status" value="1"/>
</dbReference>
<dbReference type="EMBL" id="BJWF01000005">
    <property type="protein sequence ID" value="GEL91429.1"/>
    <property type="molecule type" value="Genomic_DNA"/>
</dbReference>
<gene>
    <name evidence="2" type="ORF">EVI01_07660</name>
</gene>
<proteinExistence type="predicted"/>
<dbReference type="Proteomes" id="UP000321830">
    <property type="component" value="Unassembled WGS sequence"/>
</dbReference>
<evidence type="ECO:0000256" key="1">
    <source>
        <dbReference type="SAM" id="Coils"/>
    </source>
</evidence>
<comment type="caution">
    <text evidence="2">The sequence shown here is derived from an EMBL/GenBank/DDBJ whole genome shotgun (WGS) entry which is preliminary data.</text>
</comment>
<evidence type="ECO:0000313" key="2">
    <source>
        <dbReference type="EMBL" id="GEL91429.1"/>
    </source>
</evidence>
<evidence type="ECO:0000313" key="3">
    <source>
        <dbReference type="Proteomes" id="UP000321830"/>
    </source>
</evidence>
<keyword evidence="1" id="KW-0175">Coiled coil</keyword>
<dbReference type="SUPFAM" id="SSF88659">
    <property type="entry name" value="Sigma3 and sigma4 domains of RNA polymerase sigma factors"/>
    <property type="match status" value="1"/>
</dbReference>